<dbReference type="Gene3D" id="1.25.40.10">
    <property type="entry name" value="Tetratricopeptide repeat domain"/>
    <property type="match status" value="3"/>
</dbReference>
<feature type="compositionally biased region" description="Basic and acidic residues" evidence="2">
    <location>
        <begin position="739"/>
        <end position="749"/>
    </location>
</feature>
<comment type="caution">
    <text evidence="3">The sequence shown here is derived from an EMBL/GenBank/DDBJ whole genome shotgun (WGS) entry which is preliminary data.</text>
</comment>
<dbReference type="SUPFAM" id="SSF81901">
    <property type="entry name" value="HCP-like"/>
    <property type="match status" value="2"/>
</dbReference>
<feature type="compositionally biased region" description="Low complexity" evidence="2">
    <location>
        <begin position="751"/>
        <end position="763"/>
    </location>
</feature>
<feature type="compositionally biased region" description="Polar residues" evidence="2">
    <location>
        <begin position="426"/>
        <end position="446"/>
    </location>
</feature>
<sequence>MAFPQGRDPRLESRQPSAYPQSYTRPPLYNKGSRGYTERPFNPQRPNYQEFDSEQQSQNHGDANGMRRGYSAEESHQEDSGYNGNRAYRTPPGPLPSGDYNRYTNRVPIQPSQPRPIDTRQGPSRSMPTPRSAGPHQTSNGYNTQNELHASHDYPGAIGQYNGGTDAAYEGYVEAVGHHGYDHSDDKYNSNYDGRNEQSYGPINSQNIHQHHRGYSDGFYQSNETASQNVRQELVQKRPDYERPNGGPGPQKRRVFENPISPNTVSWDNPFPTFPAKRKGGEPENSLDGSMANMNFTGNTGGVRPQTASSRNNNDAPRSASRMQPSRGELPPNSGTHYPRYGPLGSGGHQYQEVYDNRQAEDVEQRPRHHDTGQNGTGRPIELGPDDGRYNQYSMRSALAVSRPSDEHRESAPRQYRVSEADTGRSKTMPSAVSNAIMYPQTQIGGRQSPALLESERIAPGRPSTASGSRPAGPGRTRSGEISRLRSEQARPSRGNGRPDIQQVARPPPVHQDSIADLYDSYYDPSSPEQSSHTDQSKSNHQRSIEQNMPDFDALSSAHTGHQRGMTIDDHITPHRQPPKVPPMPGQHRQRDPIMSNPDTHARQIMHSKSQPDLGNHQPPNTQQDYGFDFGIPEAPSESQMHHTAKFATSSLAGDRQQYEYRQDPTESNHRQPPAPYRSNGDPRLNLAYSQPAGGAGSFSPSPQQLPKQPPPQRYRTEFEGRSNDSYGREVANSQAQTDRYRSPIEQDRAPSNGPSPGARRGPSSPPPMKPDALPVHPSPVRPGLMQSSSPNQPPKPAPVRNYNNSASPLQESNQIRPPTTSDQPVAPSVTPRLTSSDLEKLKLVAKSNPTDQKAQLTLAKGLAQAASALEEYVPQTDQKARNKTRERYVAEAHKIIKRLVSTAYPDAMFFLGDCYSQGRLGFDKDTKEAFSLYQGAAKAGHAQAAFRVAVCCELGLEEDGGTKRDLGKAVQWYKRAATLGDTPAMYKTGVIQLKGLLGQPKDSGEAVVWLRKAAEKADKDNPHALHELALWHEAASSSGRIAGDEEYAKQLFVQAAELGYKFSQYRLGRACEYGLMGCSIDPRVSISWYSKAAVQEEHQSELALSGWYLTGADGVLQQSDTEAYLWARKAATAGLAKAEFAMGYFTEVGIGCPPSSEEAKRWYWRAASQNFPKARERLEELRKGGAKMQKERVSRSAMKQESECSIM</sequence>
<feature type="compositionally biased region" description="Basic and acidic residues" evidence="2">
    <location>
        <begin position="355"/>
        <end position="372"/>
    </location>
</feature>
<feature type="compositionally biased region" description="Polar residues" evidence="2">
    <location>
        <begin position="306"/>
        <end position="324"/>
    </location>
</feature>
<feature type="compositionally biased region" description="Basic and acidic residues" evidence="2">
    <location>
        <begin position="657"/>
        <end position="670"/>
    </location>
</feature>
<feature type="compositionally biased region" description="Basic and acidic residues" evidence="2">
    <location>
        <begin position="404"/>
        <end position="425"/>
    </location>
</feature>
<feature type="compositionally biased region" description="Polar residues" evidence="2">
    <location>
        <begin position="802"/>
        <end position="824"/>
    </location>
</feature>
<feature type="region of interest" description="Disordered" evidence="2">
    <location>
        <begin position="1183"/>
        <end position="1208"/>
    </location>
</feature>
<keyword evidence="4" id="KW-1185">Reference proteome</keyword>
<dbReference type="SMART" id="SM00671">
    <property type="entry name" value="SEL1"/>
    <property type="match status" value="7"/>
</dbReference>
<dbReference type="PANTHER" id="PTHR46430">
    <property type="entry name" value="PROTEIN SKT5-RELATED"/>
    <property type="match status" value="1"/>
</dbReference>
<keyword evidence="1" id="KW-0677">Repeat</keyword>
<feature type="region of interest" description="Disordered" evidence="2">
    <location>
        <begin position="1"/>
        <end position="157"/>
    </location>
</feature>
<proteinExistence type="predicted"/>
<evidence type="ECO:0000256" key="2">
    <source>
        <dbReference type="SAM" id="MobiDB-lite"/>
    </source>
</evidence>
<feature type="compositionally biased region" description="Polar residues" evidence="2">
    <location>
        <begin position="607"/>
        <end position="625"/>
    </location>
</feature>
<name>A0A8H3ET59_9LECA</name>
<dbReference type="EMBL" id="CAJPDS010000011">
    <property type="protein sequence ID" value="CAF9912256.1"/>
    <property type="molecule type" value="Genomic_DNA"/>
</dbReference>
<evidence type="ECO:0000313" key="4">
    <source>
        <dbReference type="Proteomes" id="UP000664521"/>
    </source>
</evidence>
<accession>A0A8H3ET59</accession>
<feature type="compositionally biased region" description="Polar residues" evidence="2">
    <location>
        <begin position="121"/>
        <end position="148"/>
    </location>
</feature>
<evidence type="ECO:0000313" key="3">
    <source>
        <dbReference type="EMBL" id="CAF9912256.1"/>
    </source>
</evidence>
<dbReference type="Proteomes" id="UP000664521">
    <property type="component" value="Unassembled WGS sequence"/>
</dbReference>
<feature type="region of interest" description="Disordered" evidence="2">
    <location>
        <begin position="235"/>
        <end position="835"/>
    </location>
</feature>
<dbReference type="AlphaFoldDB" id="A0A8H3ET59"/>
<dbReference type="Pfam" id="PF08238">
    <property type="entry name" value="Sel1"/>
    <property type="match status" value="7"/>
</dbReference>
<dbReference type="InterPro" id="IPR051726">
    <property type="entry name" value="Chitin_Synth_Reg"/>
</dbReference>
<organism evidence="3 4">
    <name type="scientific">Heterodermia speciosa</name>
    <dbReference type="NCBI Taxonomy" id="116794"/>
    <lineage>
        <taxon>Eukaryota</taxon>
        <taxon>Fungi</taxon>
        <taxon>Dikarya</taxon>
        <taxon>Ascomycota</taxon>
        <taxon>Pezizomycotina</taxon>
        <taxon>Lecanoromycetes</taxon>
        <taxon>OSLEUM clade</taxon>
        <taxon>Lecanoromycetidae</taxon>
        <taxon>Caliciales</taxon>
        <taxon>Physciaceae</taxon>
        <taxon>Heterodermia</taxon>
    </lineage>
</organism>
<reference evidence="3" key="1">
    <citation type="submission" date="2021-03" db="EMBL/GenBank/DDBJ databases">
        <authorList>
            <person name="Tagirdzhanova G."/>
        </authorList>
    </citation>
    <scope>NUCLEOTIDE SEQUENCE</scope>
</reference>
<evidence type="ECO:0008006" key="5">
    <source>
        <dbReference type="Google" id="ProtNLM"/>
    </source>
</evidence>
<gene>
    <name evidence="3" type="ORF">HETSPECPRED_000890</name>
</gene>
<feature type="compositionally biased region" description="Polar residues" evidence="2">
    <location>
        <begin position="527"/>
        <end position="539"/>
    </location>
</feature>
<dbReference type="OrthoDB" id="272077at2759"/>
<evidence type="ECO:0000256" key="1">
    <source>
        <dbReference type="ARBA" id="ARBA00022737"/>
    </source>
</evidence>
<feature type="compositionally biased region" description="Basic and acidic residues" evidence="2">
    <location>
        <begin position="478"/>
        <end position="491"/>
    </location>
</feature>
<dbReference type="InterPro" id="IPR011990">
    <property type="entry name" value="TPR-like_helical_dom_sf"/>
</dbReference>
<feature type="compositionally biased region" description="Polar residues" evidence="2">
    <location>
        <begin position="14"/>
        <end position="24"/>
    </location>
</feature>
<feature type="compositionally biased region" description="Basic and acidic residues" evidence="2">
    <location>
        <begin position="70"/>
        <end position="79"/>
    </location>
</feature>
<protein>
    <recommendedName>
        <fullName evidence="5">Chitin synthase activator</fullName>
    </recommendedName>
</protein>
<dbReference type="InterPro" id="IPR006597">
    <property type="entry name" value="Sel1-like"/>
</dbReference>
<dbReference type="PANTHER" id="PTHR46430:SF3">
    <property type="entry name" value="ACTIVATOR OF C KINASE PROTEIN 1"/>
    <property type="match status" value="1"/>
</dbReference>